<proteinExistence type="inferred from homology"/>
<feature type="signal peptide" evidence="2">
    <location>
        <begin position="1"/>
        <end position="23"/>
    </location>
</feature>
<dbReference type="Pfam" id="PF04966">
    <property type="entry name" value="OprB"/>
    <property type="match status" value="1"/>
</dbReference>
<evidence type="ECO:0000313" key="3">
    <source>
        <dbReference type="EMBL" id="MTV30818.1"/>
    </source>
</evidence>
<dbReference type="InterPro" id="IPR007049">
    <property type="entry name" value="Carb-sel_porin_OprB"/>
</dbReference>
<dbReference type="InterPro" id="IPR038673">
    <property type="entry name" value="OprB_sf"/>
</dbReference>
<dbReference type="GO" id="GO:0015288">
    <property type="term" value="F:porin activity"/>
    <property type="evidence" value="ECO:0007669"/>
    <property type="project" value="InterPro"/>
</dbReference>
<sequence length="437" mass="46785">MLNTCKKSALAACLALFAASARADDGPPSIISSVPALAPYGDFKKMLADQGVTLQNTYIGEVLGNPTGGARQGVIAEGRLDTVIEADMGKIANLNGGTFHAEGFWIQGIGLSRYYLNNLLPASYIEAMPTIRLYELWYEQKLFDDKVAVRIGQLGADTDFVSSKYAQLFINSTTGWPGLLAWDMPSGGSAYPFSALGARVKYDINDAFTYVVAVYDGNPAGPGTGDPQLRDPYGLNFRLTDPPLVMQELQIKYNQDKDAPGLAGTIKLGAWRNFGMFNDVDGRPFVIVGLPVPVHSGDYGFYGIIDQQLIRAPGDATKGLGAFFRAFTAPGDRNVSDFDFDTGVNLSGFFDGRPNDIAGLCFAFMRISNATANSVIEAGYSVRPDFEALVEATYQAQVVPGLSVQPVVQYVIHPGAQLDGGTHPNALVRGVGGAVNF</sequence>
<keyword evidence="2" id="KW-0732">Signal</keyword>
<dbReference type="PANTHER" id="PTHR37944:SF1">
    <property type="entry name" value="PORIN B"/>
    <property type="match status" value="1"/>
</dbReference>
<dbReference type="InterPro" id="IPR052932">
    <property type="entry name" value="OprB_Porin"/>
</dbReference>
<feature type="chain" id="PRO_5027152632" evidence="2">
    <location>
        <begin position="24"/>
        <end position="437"/>
    </location>
</feature>
<accession>A0A6N8DKG5</accession>
<dbReference type="GO" id="GO:0016020">
    <property type="term" value="C:membrane"/>
    <property type="evidence" value="ECO:0007669"/>
    <property type="project" value="InterPro"/>
</dbReference>
<evidence type="ECO:0000256" key="2">
    <source>
        <dbReference type="RuleBase" id="RU363072"/>
    </source>
</evidence>
<dbReference type="PANTHER" id="PTHR37944">
    <property type="entry name" value="PORIN B"/>
    <property type="match status" value="1"/>
</dbReference>
<protein>
    <submittedName>
        <fullName evidence="3">Carbohydrate porin</fullName>
    </submittedName>
</protein>
<evidence type="ECO:0000313" key="4">
    <source>
        <dbReference type="Proteomes" id="UP000439113"/>
    </source>
</evidence>
<comment type="caution">
    <text evidence="3">The sequence shown here is derived from an EMBL/GenBank/DDBJ whole genome shotgun (WGS) entry which is preliminary data.</text>
</comment>
<evidence type="ECO:0000256" key="1">
    <source>
        <dbReference type="ARBA" id="ARBA00008769"/>
    </source>
</evidence>
<dbReference type="OrthoDB" id="177316at2"/>
<dbReference type="Gene3D" id="2.40.160.180">
    <property type="entry name" value="Carbohydrate-selective porin OprB"/>
    <property type="match status" value="1"/>
</dbReference>
<dbReference type="EMBL" id="WNKS01000004">
    <property type="protein sequence ID" value="MTV30818.1"/>
    <property type="molecule type" value="Genomic_DNA"/>
</dbReference>
<gene>
    <name evidence="3" type="ORF">GJ654_07400</name>
</gene>
<dbReference type="RefSeq" id="WP_155445491.1">
    <property type="nucleotide sequence ID" value="NZ_JAOQNR010000005.1"/>
</dbReference>
<name>A0A6N8DKG5_RHOAC</name>
<dbReference type="Proteomes" id="UP000439113">
    <property type="component" value="Unassembled WGS sequence"/>
</dbReference>
<comment type="similarity">
    <text evidence="1 2">Belongs to the OprB family.</text>
</comment>
<dbReference type="GO" id="GO:0008643">
    <property type="term" value="P:carbohydrate transport"/>
    <property type="evidence" value="ECO:0007669"/>
    <property type="project" value="InterPro"/>
</dbReference>
<dbReference type="AlphaFoldDB" id="A0A6N8DKG5"/>
<reference evidence="3 4" key="1">
    <citation type="submission" date="2019-11" db="EMBL/GenBank/DDBJ databases">
        <title>Whole-genome sequence of a Rhodoblastus acidophilus DSM 142.</title>
        <authorList>
            <person name="Kyndt J.A."/>
            <person name="Meyer T.E."/>
        </authorList>
    </citation>
    <scope>NUCLEOTIDE SEQUENCE [LARGE SCALE GENOMIC DNA]</scope>
    <source>
        <strain evidence="3 4">DSM 142</strain>
    </source>
</reference>
<organism evidence="3 4">
    <name type="scientific">Rhodoblastus acidophilus</name>
    <name type="common">Rhodopseudomonas acidophila</name>
    <dbReference type="NCBI Taxonomy" id="1074"/>
    <lineage>
        <taxon>Bacteria</taxon>
        <taxon>Pseudomonadati</taxon>
        <taxon>Pseudomonadota</taxon>
        <taxon>Alphaproteobacteria</taxon>
        <taxon>Hyphomicrobiales</taxon>
        <taxon>Rhodoblastaceae</taxon>
        <taxon>Rhodoblastus</taxon>
    </lineage>
</organism>